<sequence>MVNTASAKRKGTWAAAALTAVLAPLLFLALPDERACGCQLPPPLPPGVPPCSLVPADLAERLVPGARPRDRSAHGEGCLWQRGRRLAVEVAPQPVGYQHRVYPQRYAEDGRAHAVRAVPGLDAHTWTEKGTAHGAGMARDYLVTVELTGRAAERDVARVLRAALTGLGE</sequence>
<dbReference type="AlphaFoldDB" id="A0A7W3QRE7"/>
<evidence type="ECO:0000313" key="1">
    <source>
        <dbReference type="EMBL" id="MBA8956654.1"/>
    </source>
</evidence>
<gene>
    <name evidence="1" type="ORF">HNR61_008343</name>
</gene>
<dbReference type="Proteomes" id="UP000572680">
    <property type="component" value="Unassembled WGS sequence"/>
</dbReference>
<organism evidence="1 2">
    <name type="scientific">Actinomadura namibiensis</name>
    <dbReference type="NCBI Taxonomy" id="182080"/>
    <lineage>
        <taxon>Bacteria</taxon>
        <taxon>Bacillati</taxon>
        <taxon>Actinomycetota</taxon>
        <taxon>Actinomycetes</taxon>
        <taxon>Streptosporangiales</taxon>
        <taxon>Thermomonosporaceae</taxon>
        <taxon>Actinomadura</taxon>
    </lineage>
</organism>
<dbReference type="RefSeq" id="WP_182848552.1">
    <property type="nucleotide sequence ID" value="NZ_BAAALP010000065.1"/>
</dbReference>
<comment type="caution">
    <text evidence="1">The sequence shown here is derived from an EMBL/GenBank/DDBJ whole genome shotgun (WGS) entry which is preliminary data.</text>
</comment>
<evidence type="ECO:0000313" key="2">
    <source>
        <dbReference type="Proteomes" id="UP000572680"/>
    </source>
</evidence>
<keyword evidence="2" id="KW-1185">Reference proteome</keyword>
<reference evidence="1 2" key="1">
    <citation type="submission" date="2020-08" db="EMBL/GenBank/DDBJ databases">
        <title>Genomic Encyclopedia of Type Strains, Phase IV (KMG-IV): sequencing the most valuable type-strain genomes for metagenomic binning, comparative biology and taxonomic classification.</title>
        <authorList>
            <person name="Goeker M."/>
        </authorList>
    </citation>
    <scope>NUCLEOTIDE SEQUENCE [LARGE SCALE GENOMIC DNA]</scope>
    <source>
        <strain evidence="1 2">DSM 44197</strain>
    </source>
</reference>
<accession>A0A7W3QRE7</accession>
<proteinExistence type="predicted"/>
<name>A0A7W3QRE7_ACTNM</name>
<protein>
    <submittedName>
        <fullName evidence="1">Uncharacterized protein</fullName>
    </submittedName>
</protein>
<dbReference type="EMBL" id="JACJIA010000017">
    <property type="protein sequence ID" value="MBA8956654.1"/>
    <property type="molecule type" value="Genomic_DNA"/>
</dbReference>